<dbReference type="InterPro" id="IPR017508">
    <property type="entry name" value="HipA_N1"/>
</dbReference>
<comment type="caution">
    <text evidence="6">The sequence shown here is derived from an EMBL/GenBank/DDBJ whole genome shotgun (WGS) entry which is preliminary data.</text>
</comment>
<dbReference type="GO" id="GO:0005829">
    <property type="term" value="C:cytosol"/>
    <property type="evidence" value="ECO:0007669"/>
    <property type="project" value="TreeGrafter"/>
</dbReference>
<feature type="domain" description="HipA-like C-terminal" evidence="4">
    <location>
        <begin position="140"/>
        <end position="361"/>
    </location>
</feature>
<dbReference type="EMBL" id="PDJZ01000014">
    <property type="protein sequence ID" value="RXJ83238.1"/>
    <property type="molecule type" value="Genomic_DNA"/>
</dbReference>
<keyword evidence="3 6" id="KW-0418">Kinase</keyword>
<dbReference type="RefSeq" id="WP_128987267.1">
    <property type="nucleotide sequence ID" value="NZ_PDJZ01000014.1"/>
</dbReference>
<keyword evidence="2" id="KW-0808">Transferase</keyword>
<reference evidence="6 7" key="1">
    <citation type="submission" date="2017-10" db="EMBL/GenBank/DDBJ databases">
        <title>Genomics of the genus Arcobacter.</title>
        <authorList>
            <person name="Perez-Cataluna A."/>
            <person name="Figueras M.J."/>
        </authorList>
    </citation>
    <scope>NUCLEOTIDE SEQUENCE [LARGE SCALE GENOMIC DNA]</scope>
    <source>
        <strain evidence="6 7">F26</strain>
    </source>
</reference>
<proteinExistence type="inferred from homology"/>
<dbReference type="PANTHER" id="PTHR37419">
    <property type="entry name" value="SERINE/THREONINE-PROTEIN KINASE TOXIN HIPA"/>
    <property type="match status" value="1"/>
</dbReference>
<evidence type="ECO:0000256" key="2">
    <source>
        <dbReference type="ARBA" id="ARBA00022679"/>
    </source>
</evidence>
<dbReference type="Proteomes" id="UP000290870">
    <property type="component" value="Unassembled WGS sequence"/>
</dbReference>
<evidence type="ECO:0000256" key="3">
    <source>
        <dbReference type="ARBA" id="ARBA00022777"/>
    </source>
</evidence>
<dbReference type="GO" id="GO:0004674">
    <property type="term" value="F:protein serine/threonine kinase activity"/>
    <property type="evidence" value="ECO:0007669"/>
    <property type="project" value="TreeGrafter"/>
</dbReference>
<evidence type="ECO:0000256" key="1">
    <source>
        <dbReference type="ARBA" id="ARBA00010164"/>
    </source>
</evidence>
<comment type="similarity">
    <text evidence="1">Belongs to the HipA Ser/Thr kinase family.</text>
</comment>
<feature type="domain" description="HipA N-terminal subdomain 1" evidence="5">
    <location>
        <begin position="4"/>
        <end position="100"/>
    </location>
</feature>
<dbReference type="NCBIfam" id="TIGR03071">
    <property type="entry name" value="couple_hipA"/>
    <property type="match status" value="1"/>
</dbReference>
<dbReference type="AlphaFoldDB" id="A0A4Q0ZI89"/>
<evidence type="ECO:0000313" key="7">
    <source>
        <dbReference type="Proteomes" id="UP000290870"/>
    </source>
</evidence>
<gene>
    <name evidence="6" type="ORF">CRU90_10665</name>
</gene>
<dbReference type="Gene3D" id="1.10.1070.20">
    <property type="match status" value="1"/>
</dbReference>
<protein>
    <submittedName>
        <fullName evidence="6">Phosphatidylinositol kinase</fullName>
    </submittedName>
</protein>
<organism evidence="6 7">
    <name type="scientific">Arcobacter cloacae</name>
    <dbReference type="NCBI Taxonomy" id="1054034"/>
    <lineage>
        <taxon>Bacteria</taxon>
        <taxon>Pseudomonadati</taxon>
        <taxon>Campylobacterota</taxon>
        <taxon>Epsilonproteobacteria</taxon>
        <taxon>Campylobacterales</taxon>
        <taxon>Arcobacteraceae</taxon>
        <taxon>Arcobacter</taxon>
    </lineage>
</organism>
<evidence type="ECO:0000313" key="6">
    <source>
        <dbReference type="EMBL" id="RXJ83238.1"/>
    </source>
</evidence>
<dbReference type="InterPro" id="IPR052028">
    <property type="entry name" value="HipA_Ser/Thr_kinase"/>
</dbReference>
<dbReference type="InterPro" id="IPR012893">
    <property type="entry name" value="HipA-like_C"/>
</dbReference>
<evidence type="ECO:0000259" key="5">
    <source>
        <dbReference type="Pfam" id="PF13657"/>
    </source>
</evidence>
<dbReference type="OrthoDB" id="9805913at2"/>
<accession>A0A4Q0ZI89</accession>
<sequence>MMQLHIFYDKIEVGILKYEPIEDIFSFEYTDNWKIDGFELSPYMKFDSTISNNAIKNFIENLLPEGKGREILTNMYHISKNNIFALIQLIGKDTTGALTFSQDNKPFKTSFREISNTELANRIKDRKNIPIVVWDGNVRLSVAGVQDKLPITIIDGKFGFSEGELASTHILKFESNDDNLVLNEYLSLKLASIVGLKIPNIQILNLEDEMVLQVERFDRELISNEKVIRKHVIDGCQALNLNVMHKYERAFGKELKDYKEGVSFKKLFSLIEKCSSPIIAKKDIITWICVNLCLGNSDAHGKNISFLIEKDKMELTPFYDILNIEIYENRYDTDFAMSIDDAYNINELGSYQIIEFCKDLKINLKGFIKEFKKISIAINKALNNDVLIDVINSRNKDFYEKYKKDVQFRIDGLTNKFEYCLEYKL</sequence>
<dbReference type="Pfam" id="PF13657">
    <property type="entry name" value="Couple_hipA"/>
    <property type="match status" value="1"/>
</dbReference>
<dbReference type="PANTHER" id="PTHR37419:SF1">
    <property type="entry name" value="SERINE_THREONINE-PROTEIN KINASE TOXIN HIPA"/>
    <property type="match status" value="1"/>
</dbReference>
<name>A0A4Q0ZI89_9BACT</name>
<dbReference type="Pfam" id="PF07804">
    <property type="entry name" value="HipA_C"/>
    <property type="match status" value="1"/>
</dbReference>
<evidence type="ECO:0000259" key="4">
    <source>
        <dbReference type="Pfam" id="PF07804"/>
    </source>
</evidence>